<feature type="domain" description="UVR" evidence="6">
    <location>
        <begin position="224"/>
        <end position="259"/>
    </location>
</feature>
<dbReference type="CDD" id="cd10434">
    <property type="entry name" value="GIY-YIG_UvrC_Cho"/>
    <property type="match status" value="1"/>
</dbReference>
<dbReference type="InterPro" id="IPR001162">
    <property type="entry name" value="UvrC_RNase_H_dom"/>
</dbReference>
<dbReference type="EMBL" id="JAGQLG010000120">
    <property type="protein sequence ID" value="MCA9382370.1"/>
    <property type="molecule type" value="Genomic_DNA"/>
</dbReference>
<dbReference type="InterPro" id="IPR050066">
    <property type="entry name" value="UvrABC_protein_C"/>
</dbReference>
<dbReference type="Gene3D" id="3.40.1440.10">
    <property type="entry name" value="GIY-YIG endonuclease"/>
    <property type="match status" value="1"/>
</dbReference>
<dbReference type="InterPro" id="IPR000305">
    <property type="entry name" value="GIY-YIG_endonuc"/>
</dbReference>
<evidence type="ECO:0000256" key="4">
    <source>
        <dbReference type="ARBA" id="ARBA00022881"/>
    </source>
</evidence>
<keyword evidence="3" id="KW-0228">DNA excision</keyword>
<organism evidence="9 10">
    <name type="scientific">Candidatus Dojkabacteria bacterium</name>
    <dbReference type="NCBI Taxonomy" id="2099670"/>
    <lineage>
        <taxon>Bacteria</taxon>
        <taxon>Candidatus Dojkabacteria</taxon>
    </lineage>
</organism>
<dbReference type="InterPro" id="IPR035901">
    <property type="entry name" value="GIY-YIG_endonuc_sf"/>
</dbReference>
<dbReference type="SUPFAM" id="SSF82771">
    <property type="entry name" value="GIY-YIG endonuclease"/>
    <property type="match status" value="1"/>
</dbReference>
<evidence type="ECO:0000259" key="8">
    <source>
        <dbReference type="PROSITE" id="PS50165"/>
    </source>
</evidence>
<dbReference type="SUPFAM" id="SSF46600">
    <property type="entry name" value="C-terminal UvrC-binding domain of UvrB"/>
    <property type="match status" value="1"/>
</dbReference>
<evidence type="ECO:0000256" key="2">
    <source>
        <dbReference type="ARBA" id="ARBA00022763"/>
    </source>
</evidence>
<dbReference type="AlphaFoldDB" id="A0A955L3T6"/>
<evidence type="ECO:0000313" key="10">
    <source>
        <dbReference type="Proteomes" id="UP000782843"/>
    </source>
</evidence>
<dbReference type="InterPro" id="IPR036876">
    <property type="entry name" value="UVR_dom_sf"/>
</dbReference>
<dbReference type="InterPro" id="IPR047296">
    <property type="entry name" value="GIY-YIG_UvrC_Cho"/>
</dbReference>
<evidence type="ECO:0000256" key="1">
    <source>
        <dbReference type="ARBA" id="ARBA00022490"/>
    </source>
</evidence>
<dbReference type="GO" id="GO:0009380">
    <property type="term" value="C:excinuclease repair complex"/>
    <property type="evidence" value="ECO:0007669"/>
    <property type="project" value="TreeGrafter"/>
</dbReference>
<keyword evidence="5" id="KW-0234">DNA repair</keyword>
<dbReference type="FunFam" id="3.40.1440.10:FF:000001">
    <property type="entry name" value="UvrABC system protein C"/>
    <property type="match status" value="1"/>
</dbReference>
<dbReference type="PROSITE" id="PS50164">
    <property type="entry name" value="GIY_YIG"/>
    <property type="match status" value="1"/>
</dbReference>
<gene>
    <name evidence="9" type="ORF">KC660_03120</name>
</gene>
<keyword evidence="2" id="KW-0227">DNA damage</keyword>
<name>A0A955L3T6_9BACT</name>
<dbReference type="Pfam" id="PF08459">
    <property type="entry name" value="UvrC_RNaseH_dom"/>
    <property type="match status" value="1"/>
</dbReference>
<reference evidence="9" key="1">
    <citation type="submission" date="2020-04" db="EMBL/GenBank/DDBJ databases">
        <authorList>
            <person name="Zhang T."/>
        </authorList>
    </citation>
    <scope>NUCLEOTIDE SEQUENCE</scope>
    <source>
        <strain evidence="9">HKST-UBA10</strain>
    </source>
</reference>
<evidence type="ECO:0000259" key="7">
    <source>
        <dbReference type="PROSITE" id="PS50164"/>
    </source>
</evidence>
<dbReference type="InterPro" id="IPR001943">
    <property type="entry name" value="UVR_dom"/>
</dbReference>
<dbReference type="GO" id="GO:0009381">
    <property type="term" value="F:excinuclease ABC activity"/>
    <property type="evidence" value="ECO:0007669"/>
    <property type="project" value="InterPro"/>
</dbReference>
<evidence type="ECO:0000256" key="5">
    <source>
        <dbReference type="ARBA" id="ARBA00023204"/>
    </source>
</evidence>
<accession>A0A955L3T6</accession>
<dbReference type="Gene3D" id="4.10.860.10">
    <property type="entry name" value="UVR domain"/>
    <property type="match status" value="1"/>
</dbReference>
<sequence>MQRADHLNELLTNAPLTPGCYIYKNKEGKIIYVGKALVLRKRIKQYFKVENGEVIPSDKLEPRKQIMVGKIQDIEFVQTDTEVEALILEVNLIKKYKPYYNRLMVDDKSYGWIMITDKEDFPRILFVREKKVNGASYFGPFPSTFPVHSTLKNLRKVFPYRACRRTMHEEKDKSGKLNVICSDPKPCLYYHLDLCKAPCASLQSKKEYRKNINSIKKYLRGEKAGLVSQMEKQMHEYAKDQKYEKAKLLRDQINQLKYVSQRIRINEDIDEKKWREYRKKMKAESLSSLQLVLSKREIINNTNNLRRIECYDISNIQGTNAVGSMVVFIDGDKAKGHYRKFKIKFKNTPDDFEMMREVLRRRFAKKESKSKDISFNDKPDLIIIDGGKGQLSAALEVANELNLNMPIVGLAKREETFVWMRDGEFKEYKLKEGSNEKFLVQRIRDEAHRFAIKYHRNLRSKAQLQSKLDQIPGIGAKTKEKLLMEFGDVTTIRRAGRNRLMKVVNNKRTVENILKYL</sequence>
<dbReference type="Pfam" id="PF01541">
    <property type="entry name" value="GIY-YIG"/>
    <property type="match status" value="1"/>
</dbReference>
<evidence type="ECO:0000259" key="6">
    <source>
        <dbReference type="PROSITE" id="PS50151"/>
    </source>
</evidence>
<dbReference type="PANTHER" id="PTHR30562:SF1">
    <property type="entry name" value="UVRABC SYSTEM PROTEIN C"/>
    <property type="match status" value="1"/>
</dbReference>
<dbReference type="PROSITE" id="PS50151">
    <property type="entry name" value="UVR"/>
    <property type="match status" value="1"/>
</dbReference>
<dbReference type="Proteomes" id="UP000782843">
    <property type="component" value="Unassembled WGS sequence"/>
</dbReference>
<feature type="domain" description="GIY-YIG" evidence="7">
    <location>
        <begin position="16"/>
        <end position="102"/>
    </location>
</feature>
<dbReference type="InterPro" id="IPR010994">
    <property type="entry name" value="RuvA_2-like"/>
</dbReference>
<dbReference type="PANTHER" id="PTHR30562">
    <property type="entry name" value="UVRC/OXIDOREDUCTASE"/>
    <property type="match status" value="1"/>
</dbReference>
<reference evidence="9" key="2">
    <citation type="journal article" date="2021" name="Microbiome">
        <title>Successional dynamics and alternative stable states in a saline activated sludge microbial community over 9 years.</title>
        <authorList>
            <person name="Wang Y."/>
            <person name="Ye J."/>
            <person name="Ju F."/>
            <person name="Liu L."/>
            <person name="Boyd J.A."/>
            <person name="Deng Y."/>
            <person name="Parks D.H."/>
            <person name="Jiang X."/>
            <person name="Yin X."/>
            <person name="Woodcroft B.J."/>
            <person name="Tyson G.W."/>
            <person name="Hugenholtz P."/>
            <person name="Polz M.F."/>
            <person name="Zhang T."/>
        </authorList>
    </citation>
    <scope>NUCLEOTIDE SEQUENCE</scope>
    <source>
        <strain evidence="9">HKST-UBA10</strain>
    </source>
</reference>
<dbReference type="InterPro" id="IPR038476">
    <property type="entry name" value="UvrC_RNase_H_dom_sf"/>
</dbReference>
<proteinExistence type="predicted"/>
<evidence type="ECO:0000313" key="9">
    <source>
        <dbReference type="EMBL" id="MCA9382370.1"/>
    </source>
</evidence>
<dbReference type="Gene3D" id="3.30.420.340">
    <property type="entry name" value="UvrC, RNAse H endonuclease domain"/>
    <property type="match status" value="1"/>
</dbReference>
<dbReference type="SUPFAM" id="SSF47781">
    <property type="entry name" value="RuvA domain 2-like"/>
    <property type="match status" value="1"/>
</dbReference>
<dbReference type="GO" id="GO:0006289">
    <property type="term" value="P:nucleotide-excision repair"/>
    <property type="evidence" value="ECO:0007669"/>
    <property type="project" value="InterPro"/>
</dbReference>
<keyword evidence="4" id="KW-0267">Excision nuclease</keyword>
<protein>
    <submittedName>
        <fullName evidence="9">Excinuclease ABC subunit UvrC</fullName>
    </submittedName>
</protein>
<dbReference type="SMART" id="SM00465">
    <property type="entry name" value="GIYc"/>
    <property type="match status" value="1"/>
</dbReference>
<dbReference type="Pfam" id="PF02151">
    <property type="entry name" value="UVR"/>
    <property type="match status" value="1"/>
</dbReference>
<keyword evidence="1" id="KW-0963">Cytoplasm</keyword>
<comment type="caution">
    <text evidence="9">The sequence shown here is derived from an EMBL/GenBank/DDBJ whole genome shotgun (WGS) entry which is preliminary data.</text>
</comment>
<evidence type="ECO:0000256" key="3">
    <source>
        <dbReference type="ARBA" id="ARBA00022769"/>
    </source>
</evidence>
<feature type="domain" description="UvrC family homology region profile" evidence="8">
    <location>
        <begin position="250"/>
        <end position="397"/>
    </location>
</feature>
<dbReference type="Gene3D" id="1.10.150.20">
    <property type="entry name" value="5' to 3' exonuclease, C-terminal subdomain"/>
    <property type="match status" value="1"/>
</dbReference>
<dbReference type="PROSITE" id="PS50165">
    <property type="entry name" value="UVRC"/>
    <property type="match status" value="1"/>
</dbReference>